<keyword evidence="2" id="KW-0812">Transmembrane</keyword>
<keyword evidence="3" id="KW-0732">Signal</keyword>
<evidence type="ECO:0000256" key="1">
    <source>
        <dbReference type="SAM" id="MobiDB-lite"/>
    </source>
</evidence>
<feature type="signal peptide" evidence="3">
    <location>
        <begin position="1"/>
        <end position="16"/>
    </location>
</feature>
<sequence length="304" mass="32745">MVRLARFLGLITLTSALCVSATPLEFIQSAGSGLVSAGLRNIFRLNETQIASIVQGGDKPLPPHPYALDLTDENWQTALATGTEDNPFAIALPDDNIWVVTVYGPDAISKAYAKAMDEVAMDNSSAAGGDLPVNMRFARLSYGRETVLPTRWWLWRPPVIVIGTNNMQDLRFILTSHMRPHAASLCELLSKPEIWEKLPVWEGSLAPGGKFEPYLAQVAEVWARFHKATSRIPNVVLLMISGFLMNIVLGWLHGNGKKPAARPDAGKAKSDSSNTAPTAVGPKASATGGITSSGSATKKGTKRK</sequence>
<keyword evidence="2" id="KW-0472">Membrane</keyword>
<evidence type="ECO:0000256" key="2">
    <source>
        <dbReference type="SAM" id="Phobius"/>
    </source>
</evidence>
<keyword evidence="5" id="KW-1185">Reference proteome</keyword>
<evidence type="ECO:0000313" key="4">
    <source>
        <dbReference type="EMBL" id="CEQ38766.1"/>
    </source>
</evidence>
<protein>
    <submittedName>
        <fullName evidence="4">SPOSA6832_00219-mRNA-1:cds</fullName>
    </submittedName>
</protein>
<accession>A0A0D6EFU3</accession>
<organism evidence="4 5">
    <name type="scientific">Sporidiobolus salmonicolor</name>
    <name type="common">Yeast-like fungus</name>
    <name type="synonym">Sporobolomyces salmonicolor</name>
    <dbReference type="NCBI Taxonomy" id="5005"/>
    <lineage>
        <taxon>Eukaryota</taxon>
        <taxon>Fungi</taxon>
        <taxon>Dikarya</taxon>
        <taxon>Basidiomycota</taxon>
        <taxon>Pucciniomycotina</taxon>
        <taxon>Microbotryomycetes</taxon>
        <taxon>Sporidiobolales</taxon>
        <taxon>Sporidiobolaceae</taxon>
        <taxon>Sporobolomyces</taxon>
    </lineage>
</organism>
<keyword evidence="2" id="KW-1133">Transmembrane helix</keyword>
<feature type="transmembrane region" description="Helical" evidence="2">
    <location>
        <begin position="235"/>
        <end position="252"/>
    </location>
</feature>
<dbReference type="EMBL" id="CENE01000001">
    <property type="protein sequence ID" value="CEQ38766.1"/>
    <property type="molecule type" value="Genomic_DNA"/>
</dbReference>
<evidence type="ECO:0000313" key="5">
    <source>
        <dbReference type="Proteomes" id="UP000243876"/>
    </source>
</evidence>
<reference evidence="5" key="1">
    <citation type="submission" date="2015-02" db="EMBL/GenBank/DDBJ databases">
        <authorList>
            <person name="Gon?alves P."/>
        </authorList>
    </citation>
    <scope>NUCLEOTIDE SEQUENCE [LARGE SCALE GENOMIC DNA]</scope>
</reference>
<feature type="chain" id="PRO_5002303212" evidence="3">
    <location>
        <begin position="17"/>
        <end position="304"/>
    </location>
</feature>
<proteinExistence type="predicted"/>
<evidence type="ECO:0000256" key="3">
    <source>
        <dbReference type="SAM" id="SignalP"/>
    </source>
</evidence>
<feature type="region of interest" description="Disordered" evidence="1">
    <location>
        <begin position="258"/>
        <end position="304"/>
    </location>
</feature>
<name>A0A0D6EFU3_SPOSA</name>
<gene>
    <name evidence="4" type="primary">SPOSA6832_00219</name>
</gene>
<dbReference type="Proteomes" id="UP000243876">
    <property type="component" value="Unassembled WGS sequence"/>
</dbReference>
<dbReference type="AlphaFoldDB" id="A0A0D6EFU3"/>
<dbReference type="OrthoDB" id="2502001at2759"/>
<feature type="compositionally biased region" description="Low complexity" evidence="1">
    <location>
        <begin position="283"/>
        <end position="298"/>
    </location>
</feature>